<sequence>MELSQAVLGTLQQMITSAIHEQLIVLAPAQVTMQPKVVVLKQADPTLVMPRPEAVLGPA</sequence>
<proteinExistence type="predicted"/>
<reference evidence="1" key="1">
    <citation type="submission" date="2020-06" db="EMBL/GenBank/DDBJ databases">
        <authorList>
            <person name="Li T."/>
            <person name="Hu X."/>
            <person name="Zhang T."/>
            <person name="Song X."/>
            <person name="Zhang H."/>
            <person name="Dai N."/>
            <person name="Sheng W."/>
            <person name="Hou X."/>
            <person name="Wei L."/>
        </authorList>
    </citation>
    <scope>NUCLEOTIDE SEQUENCE</scope>
    <source>
        <strain evidence="1">G02</strain>
        <tissue evidence="1">Leaf</tissue>
    </source>
</reference>
<protein>
    <recommendedName>
        <fullName evidence="2">Flagellar hook-length control protein FliK</fullName>
    </recommendedName>
</protein>
<comment type="caution">
    <text evidence="1">The sequence shown here is derived from an EMBL/GenBank/DDBJ whole genome shotgun (WGS) entry which is preliminary data.</text>
</comment>
<evidence type="ECO:0000313" key="1">
    <source>
        <dbReference type="EMBL" id="KAL0288704.1"/>
    </source>
</evidence>
<name>A0AAW2J1V8_SESRA</name>
<dbReference type="EMBL" id="JACGWJ010000750">
    <property type="protein sequence ID" value="KAL0288704.1"/>
    <property type="molecule type" value="Genomic_DNA"/>
</dbReference>
<dbReference type="AlphaFoldDB" id="A0AAW2J1V8"/>
<organism evidence="1">
    <name type="scientific">Sesamum radiatum</name>
    <name type="common">Black benniseed</name>
    <dbReference type="NCBI Taxonomy" id="300843"/>
    <lineage>
        <taxon>Eukaryota</taxon>
        <taxon>Viridiplantae</taxon>
        <taxon>Streptophyta</taxon>
        <taxon>Embryophyta</taxon>
        <taxon>Tracheophyta</taxon>
        <taxon>Spermatophyta</taxon>
        <taxon>Magnoliopsida</taxon>
        <taxon>eudicotyledons</taxon>
        <taxon>Gunneridae</taxon>
        <taxon>Pentapetalae</taxon>
        <taxon>asterids</taxon>
        <taxon>lamiids</taxon>
        <taxon>Lamiales</taxon>
        <taxon>Pedaliaceae</taxon>
        <taxon>Sesamum</taxon>
    </lineage>
</organism>
<evidence type="ECO:0008006" key="2">
    <source>
        <dbReference type="Google" id="ProtNLM"/>
    </source>
</evidence>
<accession>A0AAW2J1V8</accession>
<reference evidence="1" key="2">
    <citation type="journal article" date="2024" name="Plant">
        <title>Genomic evolution and insights into agronomic trait innovations of Sesamum species.</title>
        <authorList>
            <person name="Miao H."/>
            <person name="Wang L."/>
            <person name="Qu L."/>
            <person name="Liu H."/>
            <person name="Sun Y."/>
            <person name="Le M."/>
            <person name="Wang Q."/>
            <person name="Wei S."/>
            <person name="Zheng Y."/>
            <person name="Lin W."/>
            <person name="Duan Y."/>
            <person name="Cao H."/>
            <person name="Xiong S."/>
            <person name="Wang X."/>
            <person name="Wei L."/>
            <person name="Li C."/>
            <person name="Ma Q."/>
            <person name="Ju M."/>
            <person name="Zhao R."/>
            <person name="Li G."/>
            <person name="Mu C."/>
            <person name="Tian Q."/>
            <person name="Mei H."/>
            <person name="Zhang T."/>
            <person name="Gao T."/>
            <person name="Zhang H."/>
        </authorList>
    </citation>
    <scope>NUCLEOTIDE SEQUENCE</scope>
    <source>
        <strain evidence="1">G02</strain>
    </source>
</reference>
<gene>
    <name evidence="1" type="ORF">Sradi_7091700</name>
</gene>